<evidence type="ECO:0000256" key="2">
    <source>
        <dbReference type="ARBA" id="ARBA00022553"/>
    </source>
</evidence>
<accession>A0A451AAP3</accession>
<dbReference type="SUPFAM" id="SSF53901">
    <property type="entry name" value="Thiolase-like"/>
    <property type="match status" value="1"/>
</dbReference>
<feature type="domain" description="Ketosynthase family 3 (KS3)" evidence="4">
    <location>
        <begin position="1"/>
        <end position="87"/>
    </location>
</feature>
<reference evidence="5" key="1">
    <citation type="submission" date="2019-02" db="EMBL/GenBank/DDBJ databases">
        <authorList>
            <person name="Gruber-Vodicka R. H."/>
            <person name="Seah K. B. B."/>
        </authorList>
    </citation>
    <scope>NUCLEOTIDE SEQUENCE</scope>
    <source>
        <strain evidence="5">BECK_BY1</strain>
    </source>
</reference>
<feature type="region of interest" description="Disordered" evidence="3">
    <location>
        <begin position="94"/>
        <end position="124"/>
    </location>
</feature>
<dbReference type="PANTHER" id="PTHR43775">
    <property type="entry name" value="FATTY ACID SYNTHASE"/>
    <property type="match status" value="1"/>
</dbReference>
<dbReference type="InterPro" id="IPR014031">
    <property type="entry name" value="Ketoacyl_synth_C"/>
</dbReference>
<dbReference type="EMBL" id="CAADFX010000197">
    <property type="protein sequence ID" value="VFK63096.1"/>
    <property type="molecule type" value="Genomic_DNA"/>
</dbReference>
<dbReference type="GO" id="GO:0004312">
    <property type="term" value="F:fatty acid synthase activity"/>
    <property type="evidence" value="ECO:0007669"/>
    <property type="project" value="TreeGrafter"/>
</dbReference>
<keyword evidence="2" id="KW-0597">Phosphoprotein</keyword>
<dbReference type="Gene3D" id="3.40.47.10">
    <property type="match status" value="1"/>
</dbReference>
<dbReference type="PANTHER" id="PTHR43775:SF37">
    <property type="entry name" value="SI:DKEY-61P9.11"/>
    <property type="match status" value="1"/>
</dbReference>
<dbReference type="Gene3D" id="3.30.70.3290">
    <property type="match status" value="1"/>
</dbReference>
<evidence type="ECO:0000256" key="1">
    <source>
        <dbReference type="ARBA" id="ARBA00022450"/>
    </source>
</evidence>
<dbReference type="GO" id="GO:0006633">
    <property type="term" value="P:fatty acid biosynthetic process"/>
    <property type="evidence" value="ECO:0007669"/>
    <property type="project" value="TreeGrafter"/>
</dbReference>
<dbReference type="InterPro" id="IPR050091">
    <property type="entry name" value="PKS_NRPS_Biosynth_Enz"/>
</dbReference>
<dbReference type="AlphaFoldDB" id="A0A451AAP3"/>
<evidence type="ECO:0000313" key="5">
    <source>
        <dbReference type="EMBL" id="VFK63096.1"/>
    </source>
</evidence>
<evidence type="ECO:0000259" key="4">
    <source>
        <dbReference type="PROSITE" id="PS52004"/>
    </source>
</evidence>
<dbReference type="InterPro" id="IPR020841">
    <property type="entry name" value="PKS_Beta-ketoAc_synthase_dom"/>
</dbReference>
<dbReference type="InterPro" id="IPR016039">
    <property type="entry name" value="Thiolase-like"/>
</dbReference>
<gene>
    <name evidence="5" type="ORF">BECKTUN1418D_GA0071000_11971</name>
</gene>
<organism evidence="5">
    <name type="scientific">Candidatus Kentrum sp. TUN</name>
    <dbReference type="NCBI Taxonomy" id="2126343"/>
    <lineage>
        <taxon>Bacteria</taxon>
        <taxon>Pseudomonadati</taxon>
        <taxon>Pseudomonadota</taxon>
        <taxon>Gammaproteobacteria</taxon>
        <taxon>Candidatus Kentrum</taxon>
    </lineage>
</organism>
<evidence type="ECO:0000256" key="3">
    <source>
        <dbReference type="SAM" id="MobiDB-lite"/>
    </source>
</evidence>
<dbReference type="PROSITE" id="PS52004">
    <property type="entry name" value="KS3_2"/>
    <property type="match status" value="1"/>
</dbReference>
<dbReference type="Gene3D" id="3.40.366.10">
    <property type="entry name" value="Malonyl-Coenzyme A Acyl Carrier Protein, domain 2"/>
    <property type="match status" value="1"/>
</dbReference>
<dbReference type="InterPro" id="IPR001227">
    <property type="entry name" value="Ac_transferase_dom_sf"/>
</dbReference>
<protein>
    <submittedName>
        <fullName evidence="5">Ketoacyl-synthetase C-terminal extension</fullName>
    </submittedName>
</protein>
<dbReference type="Pfam" id="PF22621">
    <property type="entry name" value="CurL-like_PKS_C"/>
    <property type="match status" value="1"/>
</dbReference>
<dbReference type="Pfam" id="PF02801">
    <property type="entry name" value="Ketoacyl-synt_C"/>
    <property type="match status" value="1"/>
</dbReference>
<keyword evidence="1" id="KW-0596">Phosphopantetheine</keyword>
<proteinExistence type="predicted"/>
<sequence length="270" mass="29290">MGSVKTNIGHLEAAAGIAGFIKTVLALQYREIPPNLHLETLNPHLEMGNDIPLSIPTEPMLWPDGKRLAGVSSFGFSGTNAHVVLEEASAVGSGEPIRANPNEEDLSSDGVGIRAKRSPQSTAVTERPFHLLTLSAKNETALRELAGRYAAYLETHPEVSLIDVCFTANTGHAHFDHHLALVAGSSIKAGEQLRPTNYTTGKVRGERTKTAFLFTGQGSEYPDMGSFMRPNRFSARHWNIVMPSCVLWTCLCSICFIRPPPTRTSISSPT</sequence>
<name>A0A451AAP3_9GAMM</name>